<gene>
    <name evidence="11" type="ORF">DK847_15015</name>
</gene>
<dbReference type="GO" id="GO:0046452">
    <property type="term" value="P:dihydrofolate metabolic process"/>
    <property type="evidence" value="ECO:0007669"/>
    <property type="project" value="TreeGrafter"/>
</dbReference>
<evidence type="ECO:0000256" key="6">
    <source>
        <dbReference type="ARBA" id="ARBA00023002"/>
    </source>
</evidence>
<feature type="domain" description="DHFR" evidence="10">
    <location>
        <begin position="1"/>
        <end position="160"/>
    </location>
</feature>
<dbReference type="Proteomes" id="UP000248795">
    <property type="component" value="Unassembled WGS sequence"/>
</dbReference>
<evidence type="ECO:0000256" key="5">
    <source>
        <dbReference type="ARBA" id="ARBA00022857"/>
    </source>
</evidence>
<keyword evidence="11" id="KW-0418">Kinase</keyword>
<comment type="function">
    <text evidence="7 8">Key enzyme in folate metabolism. Catalyzes an essential reaction for de novo glycine and purine synthesis, and for DNA precursor synthesis.</text>
</comment>
<reference evidence="12" key="1">
    <citation type="submission" date="2018-06" db="EMBL/GenBank/DDBJ databases">
        <title>Aestuariibacter litoralis strain KCTC 52945T.</title>
        <authorList>
            <person name="Li X."/>
            <person name="Salam N."/>
            <person name="Li J.-L."/>
            <person name="Chen Y.-M."/>
            <person name="Yang Z.-W."/>
            <person name="Zhang L.-Y."/>
            <person name="Han M.-X."/>
            <person name="Xiao M."/>
            <person name="Li W.-J."/>
        </authorList>
    </citation>
    <scope>NUCLEOTIDE SEQUENCE [LARGE SCALE GENOMIC DNA]</scope>
    <source>
        <strain evidence="12">KCTC 52945</strain>
    </source>
</reference>
<evidence type="ECO:0000256" key="1">
    <source>
        <dbReference type="ARBA" id="ARBA00004903"/>
    </source>
</evidence>
<dbReference type="Pfam" id="PF00186">
    <property type="entry name" value="DHFR_1"/>
    <property type="match status" value="1"/>
</dbReference>
<evidence type="ECO:0000313" key="11">
    <source>
        <dbReference type="EMBL" id="PZF75961.1"/>
    </source>
</evidence>
<evidence type="ECO:0000256" key="2">
    <source>
        <dbReference type="ARBA" id="ARBA00009539"/>
    </source>
</evidence>
<evidence type="ECO:0000259" key="10">
    <source>
        <dbReference type="PROSITE" id="PS51330"/>
    </source>
</evidence>
<accession>A0A2W2AKS5</accession>
<name>A0A2W2AKS5_9HYPH</name>
<dbReference type="CDD" id="cd00209">
    <property type="entry name" value="DHFR"/>
    <property type="match status" value="1"/>
</dbReference>
<comment type="catalytic activity">
    <reaction evidence="8">
        <text>(6S)-5,6,7,8-tetrahydrofolate + NADP(+) = 7,8-dihydrofolate + NADPH + H(+)</text>
        <dbReference type="Rhea" id="RHEA:15009"/>
        <dbReference type="ChEBI" id="CHEBI:15378"/>
        <dbReference type="ChEBI" id="CHEBI:57451"/>
        <dbReference type="ChEBI" id="CHEBI:57453"/>
        <dbReference type="ChEBI" id="CHEBI:57783"/>
        <dbReference type="ChEBI" id="CHEBI:58349"/>
        <dbReference type="EC" id="1.5.1.3"/>
    </reaction>
</comment>
<evidence type="ECO:0000256" key="8">
    <source>
        <dbReference type="PIRNR" id="PIRNR000194"/>
    </source>
</evidence>
<dbReference type="PANTHER" id="PTHR48069:SF3">
    <property type="entry name" value="DIHYDROFOLATE REDUCTASE"/>
    <property type="match status" value="1"/>
</dbReference>
<keyword evidence="4 8" id="KW-0554">One-carbon metabolism</keyword>
<keyword evidence="5 8" id="KW-0521">NADP</keyword>
<dbReference type="PROSITE" id="PS51330">
    <property type="entry name" value="DHFR_2"/>
    <property type="match status" value="1"/>
</dbReference>
<keyword evidence="11" id="KW-0808">Transferase</keyword>
<keyword evidence="6 8" id="KW-0560">Oxidoreductase</keyword>
<comment type="pathway">
    <text evidence="1 8">Cofactor biosynthesis; tetrahydrofolate biosynthesis; 5,6,7,8-tetrahydrofolate from 7,8-dihydrofolate: step 1/1.</text>
</comment>
<dbReference type="InterPro" id="IPR012259">
    <property type="entry name" value="DHFR"/>
</dbReference>
<dbReference type="InterPro" id="IPR017925">
    <property type="entry name" value="DHFR_CS"/>
</dbReference>
<dbReference type="SUPFAM" id="SSF53597">
    <property type="entry name" value="Dihydrofolate reductase-like"/>
    <property type="match status" value="1"/>
</dbReference>
<dbReference type="EC" id="1.5.1.3" evidence="3 8"/>
<dbReference type="EMBL" id="QKVK01000007">
    <property type="protein sequence ID" value="PZF75961.1"/>
    <property type="molecule type" value="Genomic_DNA"/>
</dbReference>
<dbReference type="PRINTS" id="PR00070">
    <property type="entry name" value="DHFR"/>
</dbReference>
<proteinExistence type="inferred from homology"/>
<dbReference type="RefSeq" id="WP_111199345.1">
    <property type="nucleotide sequence ID" value="NZ_QKVK01000007.1"/>
</dbReference>
<sequence length="164" mass="18456">MISYVVAVSRNGVIGREGGLPWHISSDLKRFKEITMGKPVVMGRKTWESLPRKPLPGRRNIVITRQRGFVPEGVEVAATPEEALRLAGDAPEVAVIGGGEIYRLFWPLVDRLYLTEVDLDVEGDTHFPPVSPDEWREVGRELHPRGERDTAAFTLRILDRMTKS</sequence>
<dbReference type="UniPathway" id="UPA00077">
    <property type="reaction ID" value="UER00158"/>
</dbReference>
<dbReference type="GO" id="GO:0006730">
    <property type="term" value="P:one-carbon metabolic process"/>
    <property type="evidence" value="ECO:0007669"/>
    <property type="project" value="UniProtKB-KW"/>
</dbReference>
<dbReference type="AlphaFoldDB" id="A0A2W2AKS5"/>
<dbReference type="GO" id="GO:0046655">
    <property type="term" value="P:folic acid metabolic process"/>
    <property type="evidence" value="ECO:0007669"/>
    <property type="project" value="TreeGrafter"/>
</dbReference>
<evidence type="ECO:0000256" key="4">
    <source>
        <dbReference type="ARBA" id="ARBA00022563"/>
    </source>
</evidence>
<dbReference type="PANTHER" id="PTHR48069">
    <property type="entry name" value="DIHYDROFOLATE REDUCTASE"/>
    <property type="match status" value="1"/>
</dbReference>
<comment type="similarity">
    <text evidence="2 8 9">Belongs to the dihydrofolate reductase family.</text>
</comment>
<evidence type="ECO:0000256" key="3">
    <source>
        <dbReference type="ARBA" id="ARBA00012856"/>
    </source>
</evidence>
<evidence type="ECO:0000313" key="12">
    <source>
        <dbReference type="Proteomes" id="UP000248795"/>
    </source>
</evidence>
<dbReference type="PROSITE" id="PS00075">
    <property type="entry name" value="DHFR_1"/>
    <property type="match status" value="1"/>
</dbReference>
<dbReference type="GO" id="GO:0004146">
    <property type="term" value="F:dihydrofolate reductase activity"/>
    <property type="evidence" value="ECO:0007669"/>
    <property type="project" value="UniProtKB-EC"/>
</dbReference>
<dbReference type="GO" id="GO:0070401">
    <property type="term" value="F:NADP+ binding"/>
    <property type="evidence" value="ECO:0007669"/>
    <property type="project" value="UniProtKB-ARBA"/>
</dbReference>
<keyword evidence="12" id="KW-1185">Reference proteome</keyword>
<evidence type="ECO:0000256" key="9">
    <source>
        <dbReference type="RuleBase" id="RU004474"/>
    </source>
</evidence>
<dbReference type="InterPro" id="IPR024072">
    <property type="entry name" value="DHFR-like_dom_sf"/>
</dbReference>
<evidence type="ECO:0000256" key="7">
    <source>
        <dbReference type="ARBA" id="ARBA00025067"/>
    </source>
</evidence>
<dbReference type="GO" id="GO:0016301">
    <property type="term" value="F:kinase activity"/>
    <property type="evidence" value="ECO:0007669"/>
    <property type="project" value="UniProtKB-KW"/>
</dbReference>
<dbReference type="GO" id="GO:0046654">
    <property type="term" value="P:tetrahydrofolate biosynthetic process"/>
    <property type="evidence" value="ECO:0007669"/>
    <property type="project" value="UniProtKB-UniPathway"/>
</dbReference>
<organism evidence="11 12">
    <name type="scientific">Aestuariivirga litoralis</name>
    <dbReference type="NCBI Taxonomy" id="2650924"/>
    <lineage>
        <taxon>Bacteria</taxon>
        <taxon>Pseudomonadati</taxon>
        <taxon>Pseudomonadota</taxon>
        <taxon>Alphaproteobacteria</taxon>
        <taxon>Hyphomicrobiales</taxon>
        <taxon>Aestuariivirgaceae</taxon>
        <taxon>Aestuariivirga</taxon>
    </lineage>
</organism>
<protein>
    <recommendedName>
        <fullName evidence="3 8">Dihydrofolate reductase</fullName>
        <ecNumber evidence="3 8">1.5.1.3</ecNumber>
    </recommendedName>
</protein>
<dbReference type="FunFam" id="3.40.430.10:FF:000001">
    <property type="entry name" value="Dihydrofolate reductase"/>
    <property type="match status" value="1"/>
</dbReference>
<dbReference type="InterPro" id="IPR001796">
    <property type="entry name" value="DHFR_dom"/>
</dbReference>
<dbReference type="PIRSF" id="PIRSF000194">
    <property type="entry name" value="DHFR"/>
    <property type="match status" value="1"/>
</dbReference>
<dbReference type="Gene3D" id="3.40.430.10">
    <property type="entry name" value="Dihydrofolate Reductase, subunit A"/>
    <property type="match status" value="1"/>
</dbReference>
<comment type="caution">
    <text evidence="11">The sequence shown here is derived from an EMBL/GenBank/DDBJ whole genome shotgun (WGS) entry which is preliminary data.</text>
</comment>
<dbReference type="GO" id="GO:0005829">
    <property type="term" value="C:cytosol"/>
    <property type="evidence" value="ECO:0007669"/>
    <property type="project" value="TreeGrafter"/>
</dbReference>